<evidence type="ECO:0000256" key="1">
    <source>
        <dbReference type="SAM" id="Phobius"/>
    </source>
</evidence>
<dbReference type="EMBL" id="BLXT01008200">
    <property type="protein sequence ID" value="GFO46663.1"/>
    <property type="molecule type" value="Genomic_DNA"/>
</dbReference>
<dbReference type="InterPro" id="IPR007110">
    <property type="entry name" value="Ig-like_dom"/>
</dbReference>
<feature type="domain" description="Ig-like" evidence="2">
    <location>
        <begin position="1"/>
        <end position="87"/>
    </location>
</feature>
<comment type="caution">
    <text evidence="3">The sequence shown here is derived from an EMBL/GenBank/DDBJ whole genome shotgun (WGS) entry which is preliminary data.</text>
</comment>
<gene>
    <name evidence="3" type="ORF">PoB_007316800</name>
</gene>
<dbReference type="PROSITE" id="PS50835">
    <property type="entry name" value="IG_LIKE"/>
    <property type="match status" value="1"/>
</dbReference>
<accession>A0AAV4DQS9</accession>
<protein>
    <recommendedName>
        <fullName evidence="2">Ig-like domain-containing protein</fullName>
    </recommendedName>
</protein>
<keyword evidence="1" id="KW-1133">Transmembrane helix</keyword>
<feature type="transmembrane region" description="Helical" evidence="1">
    <location>
        <begin position="115"/>
        <end position="140"/>
    </location>
</feature>
<evidence type="ECO:0000259" key="2">
    <source>
        <dbReference type="PROSITE" id="PS50835"/>
    </source>
</evidence>
<name>A0AAV4DQS9_9GAST</name>
<keyword evidence="1" id="KW-0472">Membrane</keyword>
<organism evidence="3 4">
    <name type="scientific">Plakobranchus ocellatus</name>
    <dbReference type="NCBI Taxonomy" id="259542"/>
    <lineage>
        <taxon>Eukaryota</taxon>
        <taxon>Metazoa</taxon>
        <taxon>Spiralia</taxon>
        <taxon>Lophotrochozoa</taxon>
        <taxon>Mollusca</taxon>
        <taxon>Gastropoda</taxon>
        <taxon>Heterobranchia</taxon>
        <taxon>Euthyneura</taxon>
        <taxon>Panpulmonata</taxon>
        <taxon>Sacoglossa</taxon>
        <taxon>Placobranchoidea</taxon>
        <taxon>Plakobranchidae</taxon>
        <taxon>Plakobranchus</taxon>
    </lineage>
</organism>
<dbReference type="Proteomes" id="UP000735302">
    <property type="component" value="Unassembled WGS sequence"/>
</dbReference>
<reference evidence="3 4" key="1">
    <citation type="journal article" date="2021" name="Elife">
        <title>Chloroplast acquisition without the gene transfer in kleptoplastic sea slugs, Plakobranchus ocellatus.</title>
        <authorList>
            <person name="Maeda T."/>
            <person name="Takahashi S."/>
            <person name="Yoshida T."/>
            <person name="Shimamura S."/>
            <person name="Takaki Y."/>
            <person name="Nagai Y."/>
            <person name="Toyoda A."/>
            <person name="Suzuki Y."/>
            <person name="Arimoto A."/>
            <person name="Ishii H."/>
            <person name="Satoh N."/>
            <person name="Nishiyama T."/>
            <person name="Hasebe M."/>
            <person name="Maruyama T."/>
            <person name="Minagawa J."/>
            <person name="Obokata J."/>
            <person name="Shigenobu S."/>
        </authorList>
    </citation>
    <scope>NUCLEOTIDE SEQUENCE [LARGE SCALE GENOMIC DNA]</scope>
</reference>
<dbReference type="AlphaFoldDB" id="A0AAV4DQS9"/>
<keyword evidence="1" id="KW-0812">Transmembrane</keyword>
<evidence type="ECO:0000313" key="3">
    <source>
        <dbReference type="EMBL" id="GFO46663.1"/>
    </source>
</evidence>
<sequence length="210" mass="23013">MICRADGPPNLQMEWWSGVSGSGDYRPVAPLADIVDEDPFSILNDDCNSMRYKSTFKPQLTQAGDDITFMCVVRDGQETMSANVTLSISPAATMNMETVSPAKEEEPGDGGDDTIVLALGVSVAVLAVLVVALILLILLLRFRRSKKMPEVEPPMPIRPVETVANPADRYEVPVEHFEGGGMRPEGDRQLSINQYDEIDNSPYSHYAVPN</sequence>
<proteinExistence type="predicted"/>
<keyword evidence="4" id="KW-1185">Reference proteome</keyword>
<evidence type="ECO:0000313" key="4">
    <source>
        <dbReference type="Proteomes" id="UP000735302"/>
    </source>
</evidence>